<dbReference type="CDD" id="cd05374">
    <property type="entry name" value="17beta-HSD-like_SDR_c"/>
    <property type="match status" value="1"/>
</dbReference>
<dbReference type="Gene3D" id="3.40.50.720">
    <property type="entry name" value="NAD(P)-binding Rossmann-like Domain"/>
    <property type="match status" value="1"/>
</dbReference>
<evidence type="ECO:0000313" key="4">
    <source>
        <dbReference type="EMBL" id="PIB00514.1"/>
    </source>
</evidence>
<dbReference type="PANTHER" id="PTHR43976">
    <property type="entry name" value="SHORT CHAIN DEHYDROGENASE"/>
    <property type="match status" value="1"/>
</dbReference>
<keyword evidence="2" id="KW-0560">Oxidoreductase</keyword>
<comment type="similarity">
    <text evidence="1 3">Belongs to the short-chain dehydrogenases/reductases (SDR) family.</text>
</comment>
<dbReference type="Proteomes" id="UP001302367">
    <property type="component" value="Chromosome 1"/>
</dbReference>
<proteinExistence type="inferred from homology"/>
<dbReference type="InterPro" id="IPR002347">
    <property type="entry name" value="SDR_fam"/>
</dbReference>
<dbReference type="GO" id="GO:0016491">
    <property type="term" value="F:oxidoreductase activity"/>
    <property type="evidence" value="ECO:0007669"/>
    <property type="project" value="UniProtKB-KW"/>
</dbReference>
<dbReference type="PRINTS" id="PR00080">
    <property type="entry name" value="SDRFAMILY"/>
</dbReference>
<dbReference type="Proteomes" id="UP000230605">
    <property type="component" value="Chromosome 1"/>
</dbReference>
<accession>A0A2G5I7M2</accession>
<dbReference type="PRINTS" id="PR00081">
    <property type="entry name" value="GDHRDH"/>
</dbReference>
<gene>
    <name evidence="4" type="ORF">CB0940_01728</name>
    <name evidence="5" type="ORF">RHO25_001784</name>
</gene>
<evidence type="ECO:0000313" key="5">
    <source>
        <dbReference type="EMBL" id="WPA97175.1"/>
    </source>
</evidence>
<organism evidence="4 6">
    <name type="scientific">Cercospora beticola</name>
    <name type="common">Sugarbeet leaf spot fungus</name>
    <dbReference type="NCBI Taxonomy" id="122368"/>
    <lineage>
        <taxon>Eukaryota</taxon>
        <taxon>Fungi</taxon>
        <taxon>Dikarya</taxon>
        <taxon>Ascomycota</taxon>
        <taxon>Pezizomycotina</taxon>
        <taxon>Dothideomycetes</taxon>
        <taxon>Dothideomycetidae</taxon>
        <taxon>Mycosphaerellales</taxon>
        <taxon>Mycosphaerellaceae</taxon>
        <taxon>Cercospora</taxon>
    </lineage>
</organism>
<evidence type="ECO:0000313" key="7">
    <source>
        <dbReference type="Proteomes" id="UP001302367"/>
    </source>
</evidence>
<evidence type="ECO:0000256" key="1">
    <source>
        <dbReference type="ARBA" id="ARBA00006484"/>
    </source>
</evidence>
<evidence type="ECO:0000256" key="3">
    <source>
        <dbReference type="RuleBase" id="RU000363"/>
    </source>
</evidence>
<dbReference type="InterPro" id="IPR051911">
    <property type="entry name" value="SDR_oxidoreductase"/>
</dbReference>
<evidence type="ECO:0000313" key="6">
    <source>
        <dbReference type="Proteomes" id="UP000230605"/>
    </source>
</evidence>
<dbReference type="SUPFAM" id="SSF51735">
    <property type="entry name" value="NAD(P)-binding Rossmann-fold domains"/>
    <property type="match status" value="1"/>
</dbReference>
<dbReference type="OrthoDB" id="1274115at2759"/>
<dbReference type="Pfam" id="PF00106">
    <property type="entry name" value="adh_short"/>
    <property type="match status" value="1"/>
</dbReference>
<keyword evidence="7" id="KW-1185">Reference proteome</keyword>
<dbReference type="AlphaFoldDB" id="A0A2G5I7M2"/>
<dbReference type="InterPro" id="IPR036291">
    <property type="entry name" value="NAD(P)-bd_dom_sf"/>
</dbReference>
<dbReference type="PANTHER" id="PTHR43976:SF16">
    <property type="entry name" value="SHORT-CHAIN DEHYDROGENASE_REDUCTASE FAMILY PROTEIN"/>
    <property type="match status" value="1"/>
</dbReference>
<reference evidence="5 7" key="2">
    <citation type="submission" date="2023-09" db="EMBL/GenBank/DDBJ databases">
        <title>Complete-Gapless Cercospora beticola genome.</title>
        <authorList>
            <person name="Wyatt N.A."/>
            <person name="Spanner R.E."/>
            <person name="Bolton M.D."/>
        </authorList>
    </citation>
    <scope>NUCLEOTIDE SEQUENCE [LARGE SCALE GENOMIC DNA]</scope>
    <source>
        <strain evidence="5">Cb09-40</strain>
    </source>
</reference>
<reference evidence="4 6" key="1">
    <citation type="submission" date="2015-10" db="EMBL/GenBank/DDBJ databases">
        <title>The cercosporin biosynthetic gene cluster was horizontally transferred to several fungal lineages and shown to be expanded in Cercospora beticola based on microsynteny with recipient genomes.</title>
        <authorList>
            <person name="De Jonge R."/>
            <person name="Ebert M.K."/>
            <person name="Suttle J.C."/>
            <person name="Jurick Ii W.M."/>
            <person name="Secor G.A."/>
            <person name="Thomma B.P."/>
            <person name="Van De Peer Y."/>
            <person name="Bolton M.D."/>
        </authorList>
    </citation>
    <scope>NUCLEOTIDE SEQUENCE [LARGE SCALE GENOMIC DNA]</scope>
    <source>
        <strain evidence="4 6">09-40</strain>
    </source>
</reference>
<dbReference type="EMBL" id="CP134184">
    <property type="protein sequence ID" value="WPA97175.1"/>
    <property type="molecule type" value="Genomic_DNA"/>
</dbReference>
<name>A0A2G5I7M2_CERBT</name>
<dbReference type="EMBL" id="LKMD01000100">
    <property type="protein sequence ID" value="PIB00514.1"/>
    <property type="molecule type" value="Genomic_DNA"/>
</dbReference>
<sequence>MAPLVYLVSAASSGFGKGIALEALKRGHKVIATARDSTKISDLKEKGAVTLDLDVTQPLSELHTIIASAHKHYGKFDILINAAGFILEGALEEASPSETLQSFNVNVFGVLNLTRAVLPYMRAQKSGTIAHFGSIGSWRGVPGASIYGGVKWAIAGLTESLRAEVEPLGIDVISIEPGYFRTGFLNPGARQFTENRIQDYDDTLVGQVRKALEEKDNTQLGNIELGCSAIADVLEKRDGRAIPPRLALGSDAYSVIRAKCEETIQLLDEWKEVTISTDHAEGS</sequence>
<protein>
    <submittedName>
        <fullName evidence="4">Putative oxidoreductase</fullName>
    </submittedName>
</protein>
<evidence type="ECO:0000256" key="2">
    <source>
        <dbReference type="ARBA" id="ARBA00023002"/>
    </source>
</evidence>